<evidence type="ECO:0000313" key="1">
    <source>
        <dbReference type="EMBL" id="MPN59125.1"/>
    </source>
</evidence>
<sequence length="35" mass="3990">MIIQVKFENDVFAACDDRFALASDDLVHDGEVRHL</sequence>
<gene>
    <name evidence="1" type="ORF">SDC9_206843</name>
</gene>
<name>A0A645J5X0_9ZZZZ</name>
<protein>
    <submittedName>
        <fullName evidence="1">Uncharacterized protein</fullName>
    </submittedName>
</protein>
<organism evidence="1">
    <name type="scientific">bioreactor metagenome</name>
    <dbReference type="NCBI Taxonomy" id="1076179"/>
    <lineage>
        <taxon>unclassified sequences</taxon>
        <taxon>metagenomes</taxon>
        <taxon>ecological metagenomes</taxon>
    </lineage>
</organism>
<proteinExistence type="predicted"/>
<reference evidence="1" key="1">
    <citation type="submission" date="2019-08" db="EMBL/GenBank/DDBJ databases">
        <authorList>
            <person name="Kucharzyk K."/>
            <person name="Murdoch R.W."/>
            <person name="Higgins S."/>
            <person name="Loffler F."/>
        </authorList>
    </citation>
    <scope>NUCLEOTIDE SEQUENCE</scope>
</reference>
<comment type="caution">
    <text evidence="1">The sequence shown here is derived from an EMBL/GenBank/DDBJ whole genome shotgun (WGS) entry which is preliminary data.</text>
</comment>
<accession>A0A645J5X0</accession>
<dbReference type="AlphaFoldDB" id="A0A645J5X0"/>
<dbReference type="EMBL" id="VSSQ01132771">
    <property type="protein sequence ID" value="MPN59125.1"/>
    <property type="molecule type" value="Genomic_DNA"/>
</dbReference>